<keyword evidence="3" id="KW-1185">Reference proteome</keyword>
<dbReference type="Proteomes" id="UP000675781">
    <property type="component" value="Unassembled WGS sequence"/>
</dbReference>
<comment type="caution">
    <text evidence="2">The sequence shown here is derived from an EMBL/GenBank/DDBJ whole genome shotgun (WGS) entry which is preliminary data.</text>
</comment>
<evidence type="ECO:0000313" key="2">
    <source>
        <dbReference type="EMBL" id="MBR7839166.1"/>
    </source>
</evidence>
<gene>
    <name evidence="2" type="ORF">KDL01_38240</name>
</gene>
<evidence type="ECO:0000256" key="1">
    <source>
        <dbReference type="SAM" id="Phobius"/>
    </source>
</evidence>
<sequence>MPVAPQVAHRRMWRAMAIVGGSWAAVMAADVIAIRTGVLPPTYTAIATAAGFLTPAIALPIWHGICGAPQVAAQDGRTLVSARTLTGVRTIAPDELVSVRRFEAASRGGSTDELRLRDRHGLCLALDATYADAAVRRAVLIAPPGSIKVSRPAQCRLGLRPRRRGVRTARLMLGVLWLLPAFVPFGLASWGLACLLVGKST</sequence>
<name>A0A941EY33_9ACTN</name>
<proteinExistence type="predicted"/>
<feature type="transmembrane region" description="Helical" evidence="1">
    <location>
        <begin position="171"/>
        <end position="198"/>
    </location>
</feature>
<protein>
    <recommendedName>
        <fullName evidence="4">PH domain-containing protein</fullName>
    </recommendedName>
</protein>
<keyword evidence="1" id="KW-0472">Membrane</keyword>
<keyword evidence="1" id="KW-1133">Transmembrane helix</keyword>
<reference evidence="2" key="1">
    <citation type="submission" date="2021-04" db="EMBL/GenBank/DDBJ databases">
        <title>Genome based classification of Actinospica acidithermotolerans sp. nov., an actinobacterium isolated from an Indonesian hot spring.</title>
        <authorList>
            <person name="Kusuma A.B."/>
            <person name="Putra K.E."/>
            <person name="Nafisah S."/>
            <person name="Loh J."/>
            <person name="Nouioui I."/>
            <person name="Goodfellow M."/>
        </authorList>
    </citation>
    <scope>NUCLEOTIDE SEQUENCE</scope>
    <source>
        <strain evidence="2">CSCA 57</strain>
    </source>
</reference>
<accession>A0A941EY33</accession>
<keyword evidence="1" id="KW-0812">Transmembrane</keyword>
<dbReference type="RefSeq" id="WP_212533607.1">
    <property type="nucleotide sequence ID" value="NZ_JAGSOG010000388.1"/>
</dbReference>
<organism evidence="2 3">
    <name type="scientific">Actinospica durhamensis</name>
    <dbReference type="NCBI Taxonomy" id="1508375"/>
    <lineage>
        <taxon>Bacteria</taxon>
        <taxon>Bacillati</taxon>
        <taxon>Actinomycetota</taxon>
        <taxon>Actinomycetes</taxon>
        <taxon>Catenulisporales</taxon>
        <taxon>Actinospicaceae</taxon>
        <taxon>Actinospica</taxon>
    </lineage>
</organism>
<evidence type="ECO:0008006" key="4">
    <source>
        <dbReference type="Google" id="ProtNLM"/>
    </source>
</evidence>
<feature type="transmembrane region" description="Helical" evidence="1">
    <location>
        <begin position="43"/>
        <end position="62"/>
    </location>
</feature>
<dbReference type="AlphaFoldDB" id="A0A941EY33"/>
<evidence type="ECO:0000313" key="3">
    <source>
        <dbReference type="Proteomes" id="UP000675781"/>
    </source>
</evidence>
<dbReference type="EMBL" id="JAGSOG010000388">
    <property type="protein sequence ID" value="MBR7839166.1"/>
    <property type="molecule type" value="Genomic_DNA"/>
</dbReference>